<protein>
    <submittedName>
        <fullName evidence="5">Poly-gamma-glutamate synthesis protein (Capsule biosynthesis protein)</fullName>
    </submittedName>
</protein>
<dbReference type="EMBL" id="FONN01000002">
    <property type="protein sequence ID" value="SFE37376.1"/>
    <property type="molecule type" value="Genomic_DNA"/>
</dbReference>
<dbReference type="Pfam" id="PF09587">
    <property type="entry name" value="PGA_cap"/>
    <property type="match status" value="1"/>
</dbReference>
<keyword evidence="3" id="KW-0812">Transmembrane</keyword>
<dbReference type="PANTHER" id="PTHR33393">
    <property type="entry name" value="POLYGLUTAMINE SYNTHESIS ACCESSORY PROTEIN RV0574C-RELATED"/>
    <property type="match status" value="1"/>
</dbReference>
<dbReference type="Proteomes" id="UP000183410">
    <property type="component" value="Unassembled WGS sequence"/>
</dbReference>
<dbReference type="RefSeq" id="WP_046229987.1">
    <property type="nucleotide sequence ID" value="NZ_FONN01000002.1"/>
</dbReference>
<evidence type="ECO:0000256" key="1">
    <source>
        <dbReference type="ARBA" id="ARBA00005662"/>
    </source>
</evidence>
<dbReference type="OrthoDB" id="9810906at2"/>
<evidence type="ECO:0000313" key="5">
    <source>
        <dbReference type="EMBL" id="SFE37376.1"/>
    </source>
</evidence>
<feature type="compositionally biased region" description="Low complexity" evidence="2">
    <location>
        <begin position="62"/>
        <end position="73"/>
    </location>
</feature>
<comment type="similarity">
    <text evidence="1">Belongs to the CapA family.</text>
</comment>
<keyword evidence="6" id="KW-1185">Reference proteome</keyword>
<evidence type="ECO:0000256" key="2">
    <source>
        <dbReference type="SAM" id="MobiDB-lite"/>
    </source>
</evidence>
<keyword evidence="3" id="KW-0472">Membrane</keyword>
<dbReference type="PANTHER" id="PTHR33393:SF13">
    <property type="entry name" value="PGA BIOSYNTHESIS PROTEIN CAPA"/>
    <property type="match status" value="1"/>
</dbReference>
<evidence type="ECO:0000259" key="4">
    <source>
        <dbReference type="SMART" id="SM00854"/>
    </source>
</evidence>
<dbReference type="CDD" id="cd07381">
    <property type="entry name" value="MPP_CapA"/>
    <property type="match status" value="1"/>
</dbReference>
<keyword evidence="3" id="KW-1133">Transmembrane helix</keyword>
<dbReference type="InterPro" id="IPR029052">
    <property type="entry name" value="Metallo-depent_PP-like"/>
</dbReference>
<feature type="compositionally biased region" description="Low complexity" evidence="2">
    <location>
        <begin position="105"/>
        <end position="116"/>
    </location>
</feature>
<feature type="region of interest" description="Disordered" evidence="2">
    <location>
        <begin position="61"/>
        <end position="151"/>
    </location>
</feature>
<feature type="domain" description="Capsule synthesis protein CapA" evidence="4">
    <location>
        <begin position="154"/>
        <end position="394"/>
    </location>
</feature>
<dbReference type="SMART" id="SM00854">
    <property type="entry name" value="PGA_cap"/>
    <property type="match status" value="1"/>
</dbReference>
<dbReference type="InterPro" id="IPR019079">
    <property type="entry name" value="Capsule_synth_CapA"/>
</dbReference>
<dbReference type="Gene3D" id="3.60.21.10">
    <property type="match status" value="1"/>
</dbReference>
<dbReference type="AlphaFoldDB" id="A0A1I2A0L4"/>
<feature type="transmembrane region" description="Helical" evidence="3">
    <location>
        <begin position="20"/>
        <end position="42"/>
    </location>
</feature>
<sequence>MNRSRTESRQQQKIRRKRRLRRLIIFNGFMLGLIAVVIGLWLNTQNWFDASSLFNGENKPQAADAASAGTADGQEPQNAETGVGSSSPSPSDETAATNEPANTDGNVANGEGEAAATPVMQPEEVGNEAVDGTGGDDASGQQPSFPAGDEDTVKLSFVGDILLAASVGDMMKLNGYDYPYKQSLLYLSEPDIMAANLEYPVTDSGVPAVDKTYVFKGSPDALPAFRDAGFDVVSLANNHTLDQGVEGLFNTMEHLDETGISHMGAGKNDTEAFAPVIKEVRGIKVAYIGLSRVVPEVSWKADKNVAGVAETYDTTRAKAAIKKAKEQADLVVVMVHWGEERKDTPLQYQRDFAREYIDSGADLIIGSHPHVLQGFETYKGKWIAYSLGNFIFSAYPKGPTAETGVLDAICTKKGDCDLKFYPMTSDKAQPALMDSENAAALLKRLTSLSFGVKLREDGALVSK</sequence>
<reference evidence="6" key="1">
    <citation type="submission" date="2016-10" db="EMBL/GenBank/DDBJ databases">
        <authorList>
            <person name="Varghese N."/>
            <person name="Submissions S."/>
        </authorList>
    </citation>
    <scope>NUCLEOTIDE SEQUENCE [LARGE SCALE GENOMIC DNA]</scope>
    <source>
        <strain evidence="6">CGMCC 1.10223</strain>
    </source>
</reference>
<feature type="compositionally biased region" description="Polar residues" evidence="2">
    <location>
        <begin position="75"/>
        <end position="104"/>
    </location>
</feature>
<gene>
    <name evidence="5" type="ORF">SAMN04487969_102210</name>
</gene>
<dbReference type="SUPFAM" id="SSF56300">
    <property type="entry name" value="Metallo-dependent phosphatases"/>
    <property type="match status" value="1"/>
</dbReference>
<evidence type="ECO:0000313" key="6">
    <source>
        <dbReference type="Proteomes" id="UP000183410"/>
    </source>
</evidence>
<dbReference type="InterPro" id="IPR052169">
    <property type="entry name" value="CW_Biosynth-Accessory"/>
</dbReference>
<evidence type="ECO:0000256" key="3">
    <source>
        <dbReference type="SAM" id="Phobius"/>
    </source>
</evidence>
<name>A0A1I2A0L4_9BACL</name>
<proteinExistence type="inferred from homology"/>
<accession>A0A1I2A0L4</accession>
<organism evidence="5 6">
    <name type="scientific">Paenibacillus algorifonticola</name>
    <dbReference type="NCBI Taxonomy" id="684063"/>
    <lineage>
        <taxon>Bacteria</taxon>
        <taxon>Bacillati</taxon>
        <taxon>Bacillota</taxon>
        <taxon>Bacilli</taxon>
        <taxon>Bacillales</taxon>
        <taxon>Paenibacillaceae</taxon>
        <taxon>Paenibacillus</taxon>
    </lineage>
</organism>